<dbReference type="Gene3D" id="3.10.20.30">
    <property type="match status" value="1"/>
</dbReference>
<comment type="caution">
    <text evidence="8">The sequence shown here is derived from an EMBL/GenBank/DDBJ whole genome shotgun (WGS) entry which is preliminary data.</text>
</comment>
<dbReference type="GO" id="GO:0046872">
    <property type="term" value="F:metal ion binding"/>
    <property type="evidence" value="ECO:0007669"/>
    <property type="project" value="UniProtKB-KW"/>
</dbReference>
<dbReference type="GO" id="GO:0005829">
    <property type="term" value="C:cytosol"/>
    <property type="evidence" value="ECO:0007669"/>
    <property type="project" value="TreeGrafter"/>
</dbReference>
<reference evidence="8 9" key="1">
    <citation type="submission" date="2015-03" db="EMBL/GenBank/DDBJ databases">
        <title>Genome sequencing of Methylobacterium aquaticum DSM16371 type strain.</title>
        <authorList>
            <person name="Chaudhry V."/>
            <person name="Patil P.B."/>
        </authorList>
    </citation>
    <scope>NUCLEOTIDE SEQUENCE [LARGE SCALE GENOMIC DNA]</scope>
    <source>
        <strain evidence="8 9">DSM 16371</strain>
    </source>
</reference>
<evidence type="ECO:0000256" key="5">
    <source>
        <dbReference type="ARBA" id="ARBA00023014"/>
    </source>
</evidence>
<dbReference type="InterPro" id="IPR001041">
    <property type="entry name" value="2Fe-2S_ferredoxin-type"/>
</dbReference>
<evidence type="ECO:0000256" key="6">
    <source>
        <dbReference type="ARBA" id="ARBA00034078"/>
    </source>
</evidence>
<organism evidence="8 9">
    <name type="scientific">Methylobacterium aquaticum</name>
    <dbReference type="NCBI Taxonomy" id="270351"/>
    <lineage>
        <taxon>Bacteria</taxon>
        <taxon>Pseudomonadati</taxon>
        <taxon>Pseudomonadota</taxon>
        <taxon>Alphaproteobacteria</taxon>
        <taxon>Hyphomicrobiales</taxon>
        <taxon>Methylobacteriaceae</taxon>
        <taxon>Methylobacterium</taxon>
    </lineage>
</organism>
<protein>
    <submittedName>
        <fullName evidence="8">Ferredoxin</fullName>
    </submittedName>
</protein>
<keyword evidence="5" id="KW-0411">Iron-sulfur</keyword>
<dbReference type="PRINTS" id="PR00355">
    <property type="entry name" value="ADRENODOXIN"/>
</dbReference>
<keyword evidence="4" id="KW-0408">Iron</keyword>
<evidence type="ECO:0000256" key="2">
    <source>
        <dbReference type="ARBA" id="ARBA00022714"/>
    </source>
</evidence>
<dbReference type="SUPFAM" id="SSF54292">
    <property type="entry name" value="2Fe-2S ferredoxin-like"/>
    <property type="match status" value="1"/>
</dbReference>
<evidence type="ECO:0000256" key="4">
    <source>
        <dbReference type="ARBA" id="ARBA00023004"/>
    </source>
</evidence>
<dbReference type="EMBL" id="LABX01000102">
    <property type="protein sequence ID" value="KMO34573.1"/>
    <property type="molecule type" value="Genomic_DNA"/>
</dbReference>
<evidence type="ECO:0000256" key="1">
    <source>
        <dbReference type="ARBA" id="ARBA00010914"/>
    </source>
</evidence>
<comment type="cofactor">
    <cofactor evidence="6">
        <name>[2Fe-2S] cluster</name>
        <dbReference type="ChEBI" id="CHEBI:190135"/>
    </cofactor>
</comment>
<dbReference type="InterPro" id="IPR001055">
    <property type="entry name" value="Adrenodoxin-like"/>
</dbReference>
<accession>A0A0J6SMG6</accession>
<dbReference type="AlphaFoldDB" id="A0A0J6SMG6"/>
<evidence type="ECO:0000313" key="9">
    <source>
        <dbReference type="Proteomes" id="UP000035929"/>
    </source>
</evidence>
<dbReference type="GO" id="GO:0051537">
    <property type="term" value="F:2 iron, 2 sulfur cluster binding"/>
    <property type="evidence" value="ECO:0007669"/>
    <property type="project" value="UniProtKB-KW"/>
</dbReference>
<evidence type="ECO:0000256" key="3">
    <source>
        <dbReference type="ARBA" id="ARBA00022723"/>
    </source>
</evidence>
<evidence type="ECO:0000313" key="8">
    <source>
        <dbReference type="EMBL" id="KMO34573.1"/>
    </source>
</evidence>
<gene>
    <name evidence="8" type="ORF">VP06_13840</name>
</gene>
<keyword evidence="2" id="KW-0001">2Fe-2S</keyword>
<dbReference type="GO" id="GO:0140647">
    <property type="term" value="P:P450-containing electron transport chain"/>
    <property type="evidence" value="ECO:0007669"/>
    <property type="project" value="InterPro"/>
</dbReference>
<dbReference type="PANTHER" id="PTHR23426:SF65">
    <property type="entry name" value="FERREDOXIN-2, MITOCHONDRIAL"/>
    <property type="match status" value="1"/>
</dbReference>
<sequence>MPTITFIRPDGAQRELAVAEGTSLMQAATHHGLDGIVAECGGNAMCATCHVYVDEAWSARLPPLSDDEDALLDGAAAERRPTSRLSCQIIATAALDGLVVRLPDRQV</sequence>
<dbReference type="GO" id="GO:0009055">
    <property type="term" value="F:electron transfer activity"/>
    <property type="evidence" value="ECO:0007669"/>
    <property type="project" value="TreeGrafter"/>
</dbReference>
<dbReference type="OrthoDB" id="9799640at2"/>
<dbReference type="Pfam" id="PF00111">
    <property type="entry name" value="Fer2"/>
    <property type="match status" value="1"/>
</dbReference>
<dbReference type="CDD" id="cd00207">
    <property type="entry name" value="fer2"/>
    <property type="match status" value="1"/>
</dbReference>
<dbReference type="PANTHER" id="PTHR23426">
    <property type="entry name" value="FERREDOXIN/ADRENODOXIN"/>
    <property type="match status" value="1"/>
</dbReference>
<dbReference type="InterPro" id="IPR012675">
    <property type="entry name" value="Beta-grasp_dom_sf"/>
</dbReference>
<dbReference type="RefSeq" id="WP_048464343.1">
    <property type="nucleotide sequence ID" value="NZ_JBNTQU010000031.1"/>
</dbReference>
<proteinExistence type="inferred from homology"/>
<feature type="domain" description="2Fe-2S ferredoxin-type" evidence="7">
    <location>
        <begin position="2"/>
        <end position="106"/>
    </location>
</feature>
<dbReference type="PATRIC" id="fig|270351.6.peg.153"/>
<name>A0A0J6SMG6_9HYPH</name>
<dbReference type="InterPro" id="IPR036010">
    <property type="entry name" value="2Fe-2S_ferredoxin-like_sf"/>
</dbReference>
<keyword evidence="3" id="KW-0479">Metal-binding</keyword>
<evidence type="ECO:0000259" key="7">
    <source>
        <dbReference type="PROSITE" id="PS51085"/>
    </source>
</evidence>
<dbReference type="Proteomes" id="UP000035929">
    <property type="component" value="Unassembled WGS sequence"/>
</dbReference>
<comment type="similarity">
    <text evidence="1">Belongs to the adrenodoxin/putidaredoxin family.</text>
</comment>
<dbReference type="PROSITE" id="PS51085">
    <property type="entry name" value="2FE2S_FER_2"/>
    <property type="match status" value="1"/>
</dbReference>